<evidence type="ECO:0000313" key="2">
    <source>
        <dbReference type="EMBL" id="GHE17115.1"/>
    </source>
</evidence>
<dbReference type="RefSeq" id="WP_191279057.1">
    <property type="nucleotide sequence ID" value="NZ_BNAD01000003.1"/>
</dbReference>
<gene>
    <name evidence="2" type="ORF">GCM10011376_17250</name>
</gene>
<reference evidence="3" key="1">
    <citation type="journal article" date="2019" name="Int. J. Syst. Evol. Microbiol.">
        <title>The Global Catalogue of Microorganisms (GCM) 10K type strain sequencing project: providing services to taxonomists for standard genome sequencing and annotation.</title>
        <authorList>
            <consortium name="The Broad Institute Genomics Platform"/>
            <consortium name="The Broad Institute Genome Sequencing Center for Infectious Disease"/>
            <person name="Wu L."/>
            <person name="Ma J."/>
        </authorList>
    </citation>
    <scope>NUCLEOTIDE SEQUENCE [LARGE SCALE GENOMIC DNA]</scope>
    <source>
        <strain evidence="3">CGMCC 1.12791</strain>
    </source>
</reference>
<sequence length="402" mass="41702">MNNTPLEDQVHDALRRTADPLHRTPFTVGDVRTRARRIQRRRAAVAAGAVAAVLAVAVPIGAAMVGPAQRSEVPPATQTPAPRLTGPILVDPRSAEVVESTSVPLLDVDGARLLTQEGTVDLPRAYDSLTPYLDGWVAVANEEGTLTLEVLDDDLRVVGDPVPTGGLVVSTDGQQVAWTEYADGRWQVVRAPVAGGTEPDTTPLAPGPEGAPVRPVGFLSATEVVVDRFDEAGEVTTYVVGDGAADELPGLLQATSSSAATGTLAGLTSTDLASGCSGVVDGRGQAGTRTWETCDHTLDSFSPDGRHIVGFAPDSDGYGSPTVSILDADTGEAVVDFEVAGSRRQVAAFHDRVGWDGDDTAVLTLLTGDERFVVRLGVDGSVQRVGGATSIDSSGLVVAEVR</sequence>
<keyword evidence="1" id="KW-0812">Transmembrane</keyword>
<dbReference type="Proteomes" id="UP000597341">
    <property type="component" value="Unassembled WGS sequence"/>
</dbReference>
<keyword evidence="3" id="KW-1185">Reference proteome</keyword>
<comment type="caution">
    <text evidence="2">The sequence shown here is derived from an EMBL/GenBank/DDBJ whole genome shotgun (WGS) entry which is preliminary data.</text>
</comment>
<name>A0ABQ3HMP0_9ACTN</name>
<organism evidence="2 3">
    <name type="scientific">Nocardioides flavus</name>
    <name type="common">ex Wang et al. 2016</name>
    <dbReference type="NCBI Taxonomy" id="2058780"/>
    <lineage>
        <taxon>Bacteria</taxon>
        <taxon>Bacillati</taxon>
        <taxon>Actinomycetota</taxon>
        <taxon>Actinomycetes</taxon>
        <taxon>Propionibacteriales</taxon>
        <taxon>Nocardioidaceae</taxon>
        <taxon>Nocardioides</taxon>
    </lineage>
</organism>
<keyword evidence="1" id="KW-0472">Membrane</keyword>
<accession>A0ABQ3HMP0</accession>
<feature type="transmembrane region" description="Helical" evidence="1">
    <location>
        <begin position="43"/>
        <end position="65"/>
    </location>
</feature>
<protein>
    <recommendedName>
        <fullName evidence="4">WD40-like Beta Propeller Repeat</fullName>
    </recommendedName>
</protein>
<keyword evidence="1" id="KW-1133">Transmembrane helix</keyword>
<evidence type="ECO:0000313" key="3">
    <source>
        <dbReference type="Proteomes" id="UP000597341"/>
    </source>
</evidence>
<evidence type="ECO:0008006" key="4">
    <source>
        <dbReference type="Google" id="ProtNLM"/>
    </source>
</evidence>
<proteinExistence type="predicted"/>
<evidence type="ECO:0000256" key="1">
    <source>
        <dbReference type="SAM" id="Phobius"/>
    </source>
</evidence>
<dbReference type="EMBL" id="BNAD01000003">
    <property type="protein sequence ID" value="GHE17115.1"/>
    <property type="molecule type" value="Genomic_DNA"/>
</dbReference>
<dbReference type="SUPFAM" id="SSF69304">
    <property type="entry name" value="Tricorn protease N-terminal domain"/>
    <property type="match status" value="1"/>
</dbReference>